<accession>A0A1G9YAJ8</accession>
<keyword evidence="4 5" id="KW-0472">Membrane</keyword>
<dbReference type="Pfam" id="PF05105">
    <property type="entry name" value="Phage_holin_4_1"/>
    <property type="match status" value="1"/>
</dbReference>
<evidence type="ECO:0000256" key="1">
    <source>
        <dbReference type="ARBA" id="ARBA00004141"/>
    </source>
</evidence>
<dbReference type="STRING" id="258515.SAMN05192585_11064"/>
<dbReference type="NCBIfam" id="TIGR01593">
    <property type="entry name" value="holin_tox_secr"/>
    <property type="match status" value="1"/>
</dbReference>
<keyword evidence="2 5" id="KW-0812">Transmembrane</keyword>
<keyword evidence="3 5" id="KW-1133">Transmembrane helix</keyword>
<dbReference type="InterPro" id="IPR006480">
    <property type="entry name" value="Phage_holin_4_1"/>
</dbReference>
<evidence type="ECO:0000256" key="5">
    <source>
        <dbReference type="SAM" id="Phobius"/>
    </source>
</evidence>
<evidence type="ECO:0000256" key="4">
    <source>
        <dbReference type="ARBA" id="ARBA00023136"/>
    </source>
</evidence>
<feature type="transmembrane region" description="Helical" evidence="5">
    <location>
        <begin position="29"/>
        <end position="51"/>
    </location>
</feature>
<dbReference type="OrthoDB" id="88184at2"/>
<dbReference type="GO" id="GO:0016020">
    <property type="term" value="C:membrane"/>
    <property type="evidence" value="ECO:0007669"/>
    <property type="project" value="UniProtKB-SubCell"/>
</dbReference>
<name>A0A1G9YAJ8_9FIRM</name>
<sequence length="142" mass="15454">MKEVWNWIQILVAAAGGFFGWFFGGFDGFLYALLVFVVVDYITGVMCAIADKKLSSEVGFKGICKKVLIFVMVGVAHIMDIYLIGNGEVLRTAVIFFYCSNEGVSMLENAAHLGLPIPEKLKAALEQLHGRSDDSSRPGDGA</sequence>
<proteinExistence type="predicted"/>
<feature type="transmembrane region" description="Helical" evidence="5">
    <location>
        <begin position="63"/>
        <end position="85"/>
    </location>
</feature>
<feature type="transmembrane region" description="Helical" evidence="5">
    <location>
        <begin position="7"/>
        <end position="23"/>
    </location>
</feature>
<evidence type="ECO:0000313" key="6">
    <source>
        <dbReference type="EMBL" id="SDN06020.1"/>
    </source>
</evidence>
<protein>
    <submittedName>
        <fullName evidence="6">Holin, Cph1 family</fullName>
    </submittedName>
</protein>
<evidence type="ECO:0000256" key="2">
    <source>
        <dbReference type="ARBA" id="ARBA00022692"/>
    </source>
</evidence>
<evidence type="ECO:0000313" key="7">
    <source>
        <dbReference type="Proteomes" id="UP000199182"/>
    </source>
</evidence>
<dbReference type="Proteomes" id="UP000199182">
    <property type="component" value="Unassembled WGS sequence"/>
</dbReference>
<organism evidence="6 7">
    <name type="scientific">Acetanaerobacterium elongatum</name>
    <dbReference type="NCBI Taxonomy" id="258515"/>
    <lineage>
        <taxon>Bacteria</taxon>
        <taxon>Bacillati</taxon>
        <taxon>Bacillota</taxon>
        <taxon>Clostridia</taxon>
        <taxon>Eubacteriales</taxon>
        <taxon>Oscillospiraceae</taxon>
        <taxon>Acetanaerobacterium</taxon>
    </lineage>
</organism>
<comment type="subcellular location">
    <subcellularLocation>
        <location evidence="1">Membrane</location>
        <topology evidence="1">Multi-pass membrane protein</topology>
    </subcellularLocation>
</comment>
<dbReference type="AlphaFoldDB" id="A0A1G9YAJ8"/>
<dbReference type="EMBL" id="FNID01000010">
    <property type="protein sequence ID" value="SDN06020.1"/>
    <property type="molecule type" value="Genomic_DNA"/>
</dbReference>
<evidence type="ECO:0000256" key="3">
    <source>
        <dbReference type="ARBA" id="ARBA00022989"/>
    </source>
</evidence>
<keyword evidence="7" id="KW-1185">Reference proteome</keyword>
<reference evidence="6 7" key="1">
    <citation type="submission" date="2016-10" db="EMBL/GenBank/DDBJ databases">
        <authorList>
            <person name="de Groot N.N."/>
        </authorList>
    </citation>
    <scope>NUCLEOTIDE SEQUENCE [LARGE SCALE GENOMIC DNA]</scope>
    <source>
        <strain evidence="6 7">CGMCC 1.5012</strain>
    </source>
</reference>
<dbReference type="RefSeq" id="WP_092639142.1">
    <property type="nucleotide sequence ID" value="NZ_FNID01000010.1"/>
</dbReference>
<gene>
    <name evidence="6" type="ORF">SAMN05192585_11064</name>
</gene>